<proteinExistence type="predicted"/>
<protein>
    <submittedName>
        <fullName evidence="1">Uncharacterized protein</fullName>
    </submittedName>
</protein>
<reference evidence="1" key="1">
    <citation type="submission" date="2024-05" db="EMBL/GenBank/DDBJ databases">
        <title>Whole genome shotgun sequence of Streptomyces daghestanicus NBRC 12762.</title>
        <authorList>
            <person name="Komaki H."/>
            <person name="Tamura T."/>
        </authorList>
    </citation>
    <scope>NUCLEOTIDE SEQUENCE</scope>
    <source>
        <strain evidence="1">NBRC 12762</strain>
    </source>
</reference>
<organism evidence="1 2">
    <name type="scientific">Streptomyces daghestanicus</name>
    <dbReference type="NCBI Taxonomy" id="66885"/>
    <lineage>
        <taxon>Bacteria</taxon>
        <taxon>Bacillati</taxon>
        <taxon>Actinomycetota</taxon>
        <taxon>Actinomycetes</taxon>
        <taxon>Kitasatosporales</taxon>
        <taxon>Streptomycetaceae</taxon>
        <taxon>Streptomyces</taxon>
    </lineage>
</organism>
<accession>A0ABQ3Q7E7</accession>
<evidence type="ECO:0000313" key="1">
    <source>
        <dbReference type="EMBL" id="GHI33176.1"/>
    </source>
</evidence>
<keyword evidence="2" id="KW-1185">Reference proteome</keyword>
<evidence type="ECO:0000313" key="2">
    <source>
        <dbReference type="Proteomes" id="UP001052655"/>
    </source>
</evidence>
<sequence length="112" mass="11875">MSPVGMLSVAKVQRRNAWRYYVRGVAFGDGRRPVGQSLKDAQEMAGLPPGRWLGRGLAALGLTEGAPVPGRRDGLSSSSPPARCLVSRHDRLTPAALCLLGRLPPAEVQSAC</sequence>
<name>A0ABQ3Q7E7_9ACTN</name>
<dbReference type="EMBL" id="BNDX01000013">
    <property type="protein sequence ID" value="GHI33176.1"/>
    <property type="molecule type" value="Genomic_DNA"/>
</dbReference>
<comment type="caution">
    <text evidence="1">The sequence shown here is derived from an EMBL/GenBank/DDBJ whole genome shotgun (WGS) entry which is preliminary data.</text>
</comment>
<gene>
    <name evidence="1" type="ORF">Sdagh_49060</name>
</gene>
<dbReference type="Proteomes" id="UP001052655">
    <property type="component" value="Unassembled WGS sequence"/>
</dbReference>